<dbReference type="OrthoDB" id="3463898at2"/>
<protein>
    <submittedName>
        <fullName evidence="3">Uncharacterized protein</fullName>
    </submittedName>
</protein>
<feature type="transmembrane region" description="Helical" evidence="2">
    <location>
        <begin position="329"/>
        <end position="354"/>
    </location>
</feature>
<keyword evidence="2" id="KW-1133">Transmembrane helix</keyword>
<feature type="transmembrane region" description="Helical" evidence="2">
    <location>
        <begin position="157"/>
        <end position="181"/>
    </location>
</feature>
<dbReference type="RefSeq" id="WP_153536639.1">
    <property type="nucleotide sequence ID" value="NZ_WEGH01000003.1"/>
</dbReference>
<evidence type="ECO:0000313" key="4">
    <source>
        <dbReference type="Proteomes" id="UP000487268"/>
    </source>
</evidence>
<keyword evidence="2" id="KW-0472">Membrane</keyword>
<dbReference type="AlphaFoldDB" id="A0A7K0C0P6"/>
<dbReference type="Proteomes" id="UP000487268">
    <property type="component" value="Unassembled WGS sequence"/>
</dbReference>
<feature type="transmembrane region" description="Helical" evidence="2">
    <location>
        <begin position="188"/>
        <end position="211"/>
    </location>
</feature>
<name>A0A7K0C0P6_9ACTN</name>
<feature type="transmembrane region" description="Helical" evidence="2">
    <location>
        <begin position="259"/>
        <end position="280"/>
    </location>
</feature>
<feature type="region of interest" description="Disordered" evidence="1">
    <location>
        <begin position="568"/>
        <end position="602"/>
    </location>
</feature>
<keyword evidence="2" id="KW-0812">Transmembrane</keyword>
<evidence type="ECO:0000256" key="1">
    <source>
        <dbReference type="SAM" id="MobiDB-lite"/>
    </source>
</evidence>
<proteinExistence type="predicted"/>
<dbReference type="EMBL" id="WEGH01000003">
    <property type="protein sequence ID" value="MQY07043.1"/>
    <property type="molecule type" value="Genomic_DNA"/>
</dbReference>
<feature type="compositionally biased region" description="Basic and acidic residues" evidence="1">
    <location>
        <begin position="587"/>
        <end position="602"/>
    </location>
</feature>
<comment type="caution">
    <text evidence="3">The sequence shown here is derived from an EMBL/GenBank/DDBJ whole genome shotgun (WGS) entry which is preliminary data.</text>
</comment>
<feature type="transmembrane region" description="Helical" evidence="2">
    <location>
        <begin position="78"/>
        <end position="95"/>
    </location>
</feature>
<evidence type="ECO:0000313" key="3">
    <source>
        <dbReference type="EMBL" id="MQY07043.1"/>
    </source>
</evidence>
<accession>A0A7K0C0P6</accession>
<gene>
    <name evidence="3" type="ORF">ACRB68_51400</name>
</gene>
<reference evidence="3 4" key="1">
    <citation type="submission" date="2019-10" db="EMBL/GenBank/DDBJ databases">
        <title>Actinomadura rubteroloni sp. nov. and Actinomadura macrotermitis sp. nov., isolated from the gut of fungus growing-termite Macrotermes natalensis.</title>
        <authorList>
            <person name="Benndorf R."/>
            <person name="Martin K."/>
            <person name="Kuefner M."/>
            <person name="De Beer W."/>
            <person name="Kaster A.-K."/>
            <person name="Vollmers J."/>
            <person name="Poulsen M."/>
            <person name="Beemelmanns C."/>
        </authorList>
    </citation>
    <scope>NUCLEOTIDE SEQUENCE [LARGE SCALE GENOMIC DNA]</scope>
    <source>
        <strain evidence="3 4">RB68</strain>
    </source>
</reference>
<feature type="transmembrane region" description="Helical" evidence="2">
    <location>
        <begin position="287"/>
        <end position="309"/>
    </location>
</feature>
<keyword evidence="4" id="KW-1185">Reference proteome</keyword>
<sequence length="602" mass="62225">MNRLRHLPGLAGAALGLLVLGPALLPGFVLTYDMVFVPDPVLAPATFGLGAGFPRQVPSDAVVALASAVAPAWLVQKALLLAVFVIGGAGAARLVPSRQPMPRLAAAVFYVWNPYIAERLLLGHWALLLGYAGLPWVVRATLKAAEPHGTRRLVRALIPAAIGGFAAMGLSALVAAAALAVSGDRRRAALRVVPVFAALALPFVVPALLFAGGRGGATDPAGVDLFAARADGPFGAFGSLLSLGGIWNGEVVPPGYGTWFGATGLLLLSLTSMAAFAVAARRADGSLRALAVAAVAGLLIASLGVTAPGRDLLRGLVGLWPGFGALRDGQVYIAPLALLQAVGWGCLVGFLAGARADAGRLALGAVVLVVPIALSAGLAWGIGGRLDAVSYPRGWAEARDVMRRDDVAGRVLSLPWGSHRRFPWNGGRASFDPLPLMVDRPVVWNDGLRVIVGGREVALAQENPAARAADAALRSGAPLAGWLRDHGYRYVVVAATSADDPAIEPRLAGLAKVAGTPELTLWRVDGPKGTETSPGTTGPAVPMVALGDLIAVMLVIWALVTYVAGRLESPHPPGGNTDAHPHRRDRRSTGRDHRVRDGGQRG</sequence>
<feature type="transmembrane region" description="Helical" evidence="2">
    <location>
        <begin position="116"/>
        <end position="137"/>
    </location>
</feature>
<evidence type="ECO:0000256" key="2">
    <source>
        <dbReference type="SAM" id="Phobius"/>
    </source>
</evidence>
<organism evidence="3 4">
    <name type="scientific">Actinomadura macrotermitis</name>
    <dbReference type="NCBI Taxonomy" id="2585200"/>
    <lineage>
        <taxon>Bacteria</taxon>
        <taxon>Bacillati</taxon>
        <taxon>Actinomycetota</taxon>
        <taxon>Actinomycetes</taxon>
        <taxon>Streptosporangiales</taxon>
        <taxon>Thermomonosporaceae</taxon>
        <taxon>Actinomadura</taxon>
    </lineage>
</organism>
<feature type="transmembrane region" description="Helical" evidence="2">
    <location>
        <begin position="361"/>
        <end position="382"/>
    </location>
</feature>